<evidence type="ECO:0000313" key="3">
    <source>
        <dbReference type="Proteomes" id="UP000436088"/>
    </source>
</evidence>
<dbReference type="AlphaFoldDB" id="A0A6A2XH83"/>
<keyword evidence="1" id="KW-0472">Membrane</keyword>
<comment type="caution">
    <text evidence="2">The sequence shown here is derived from an EMBL/GenBank/DDBJ whole genome shotgun (WGS) entry which is preliminary data.</text>
</comment>
<dbReference type="Pfam" id="PF03087">
    <property type="entry name" value="BPS1"/>
    <property type="match status" value="1"/>
</dbReference>
<accession>A0A6A2XH83</accession>
<gene>
    <name evidence="2" type="ORF">F3Y22_tig00116981pilonHSYRG00020</name>
</gene>
<dbReference type="PANTHER" id="PTHR33070">
    <property type="entry name" value="OS06G0725500 PROTEIN"/>
    <property type="match status" value="1"/>
</dbReference>
<reference evidence="2" key="1">
    <citation type="submission" date="2019-09" db="EMBL/GenBank/DDBJ databases">
        <title>Draft genome information of white flower Hibiscus syriacus.</title>
        <authorList>
            <person name="Kim Y.-M."/>
        </authorList>
    </citation>
    <scope>NUCLEOTIDE SEQUENCE [LARGE SCALE GENOMIC DNA]</scope>
    <source>
        <strain evidence="2">YM2019G1</strain>
    </source>
</reference>
<dbReference type="PANTHER" id="PTHR33070:SF120">
    <property type="entry name" value="EXPRESSED PROTEIN"/>
    <property type="match status" value="1"/>
</dbReference>
<organism evidence="2 3">
    <name type="scientific">Hibiscus syriacus</name>
    <name type="common">Rose of Sharon</name>
    <dbReference type="NCBI Taxonomy" id="106335"/>
    <lineage>
        <taxon>Eukaryota</taxon>
        <taxon>Viridiplantae</taxon>
        <taxon>Streptophyta</taxon>
        <taxon>Embryophyta</taxon>
        <taxon>Tracheophyta</taxon>
        <taxon>Spermatophyta</taxon>
        <taxon>Magnoliopsida</taxon>
        <taxon>eudicotyledons</taxon>
        <taxon>Gunneridae</taxon>
        <taxon>Pentapetalae</taxon>
        <taxon>rosids</taxon>
        <taxon>malvids</taxon>
        <taxon>Malvales</taxon>
        <taxon>Malvaceae</taxon>
        <taxon>Malvoideae</taxon>
        <taxon>Hibiscus</taxon>
    </lineage>
</organism>
<dbReference type="Proteomes" id="UP000436088">
    <property type="component" value="Unassembled WGS sequence"/>
</dbReference>
<dbReference type="EMBL" id="VEPZ02001753">
    <property type="protein sequence ID" value="KAE8657809.1"/>
    <property type="molecule type" value="Genomic_DNA"/>
</dbReference>
<evidence type="ECO:0000313" key="2">
    <source>
        <dbReference type="EMBL" id="KAE8657809.1"/>
    </source>
</evidence>
<proteinExistence type="predicted"/>
<keyword evidence="1" id="KW-1133">Transmembrane helix</keyword>
<name>A0A6A2XH83_HIBSY</name>
<dbReference type="GO" id="GO:0048367">
    <property type="term" value="P:shoot system development"/>
    <property type="evidence" value="ECO:0007669"/>
    <property type="project" value="InterPro"/>
</dbReference>
<protein>
    <submittedName>
        <fullName evidence="2">Uncharacterized protein</fullName>
    </submittedName>
</protein>
<sequence length="224" mass="25442">MESSFVVHAVNVPVRSISLPSRLQLNSIETELNELKTFGVSSCLQTTQGGGETICAGFTRLAKLYNNIKEAIRSPHTHRTPQHQQKYCHLSRVVKSLKQSNAVAISMFRSLLSFLSTPVMKTKGGWFLIGIRSFTLYMLHGRVQNNDVEIDARVELRRLETPCATIEGLEEGLDFLFRSLMKISVRLLNTLTSHTLNMILWSLLFMASAFWVHVEEQNFCKRIV</sequence>
<keyword evidence="3" id="KW-1185">Reference proteome</keyword>
<feature type="transmembrane region" description="Helical" evidence="1">
    <location>
        <begin position="187"/>
        <end position="212"/>
    </location>
</feature>
<keyword evidence="1" id="KW-0812">Transmembrane</keyword>
<dbReference type="GO" id="GO:0048364">
    <property type="term" value="P:root development"/>
    <property type="evidence" value="ECO:0007669"/>
    <property type="project" value="InterPro"/>
</dbReference>
<evidence type="ECO:0000256" key="1">
    <source>
        <dbReference type="SAM" id="Phobius"/>
    </source>
</evidence>
<dbReference type="InterPro" id="IPR004320">
    <property type="entry name" value="BPS1_pln"/>
</dbReference>